<evidence type="ECO:0000313" key="5">
    <source>
        <dbReference type="Proteomes" id="UP000554235"/>
    </source>
</evidence>
<dbReference type="PANTHER" id="PTHR37534:SF20">
    <property type="entry name" value="PRO1A C6 ZINK-FINGER PROTEIN"/>
    <property type="match status" value="1"/>
</dbReference>
<dbReference type="InterPro" id="IPR001138">
    <property type="entry name" value="Zn2Cys6_DnaBD"/>
</dbReference>
<dbReference type="AlphaFoldDB" id="A0A8H4KID5"/>
<comment type="subcellular location">
    <subcellularLocation>
        <location evidence="1">Nucleus</location>
    </subcellularLocation>
</comment>
<dbReference type="PANTHER" id="PTHR37534">
    <property type="entry name" value="TRANSCRIPTIONAL ACTIVATOR PROTEIN UGA3"/>
    <property type="match status" value="1"/>
</dbReference>
<dbReference type="Proteomes" id="UP000554235">
    <property type="component" value="Unassembled WGS sequence"/>
</dbReference>
<dbReference type="Gene3D" id="4.10.240.10">
    <property type="entry name" value="Zn(2)-C6 fungal-type DNA-binding domain"/>
    <property type="match status" value="1"/>
</dbReference>
<comment type="caution">
    <text evidence="4">The sequence shown here is derived from an EMBL/GenBank/DDBJ whole genome shotgun (WGS) entry which is preliminary data.</text>
</comment>
<keyword evidence="2" id="KW-0539">Nucleus</keyword>
<dbReference type="PROSITE" id="PS00463">
    <property type="entry name" value="ZN2_CY6_FUNGAL_1"/>
    <property type="match status" value="1"/>
</dbReference>
<keyword evidence="5" id="KW-1185">Reference proteome</keyword>
<dbReference type="GO" id="GO:0008270">
    <property type="term" value="F:zinc ion binding"/>
    <property type="evidence" value="ECO:0007669"/>
    <property type="project" value="InterPro"/>
</dbReference>
<dbReference type="Pfam" id="PF11951">
    <property type="entry name" value="Fungal_trans_2"/>
    <property type="match status" value="1"/>
</dbReference>
<evidence type="ECO:0000256" key="1">
    <source>
        <dbReference type="ARBA" id="ARBA00004123"/>
    </source>
</evidence>
<feature type="domain" description="Zn(2)-C6 fungal-type" evidence="3">
    <location>
        <begin position="8"/>
        <end position="36"/>
    </location>
</feature>
<proteinExistence type="predicted"/>
<dbReference type="InterPro" id="IPR036864">
    <property type="entry name" value="Zn2-C6_fun-type_DNA-bd_sf"/>
</dbReference>
<name>A0A8H4KID5_9HYPO</name>
<protein>
    <submittedName>
        <fullName evidence="4">Zn(2)-C6 fungal-type DNA-binding domain</fullName>
    </submittedName>
</protein>
<dbReference type="EMBL" id="JAADYS010003140">
    <property type="protein sequence ID" value="KAF4450341.1"/>
    <property type="molecule type" value="Genomic_DNA"/>
</dbReference>
<dbReference type="Pfam" id="PF00172">
    <property type="entry name" value="Zn_clus"/>
    <property type="match status" value="1"/>
</dbReference>
<organism evidence="4 5">
    <name type="scientific">Fusarium albosuccineum</name>
    <dbReference type="NCBI Taxonomy" id="1237068"/>
    <lineage>
        <taxon>Eukaryota</taxon>
        <taxon>Fungi</taxon>
        <taxon>Dikarya</taxon>
        <taxon>Ascomycota</taxon>
        <taxon>Pezizomycotina</taxon>
        <taxon>Sordariomycetes</taxon>
        <taxon>Hypocreomycetidae</taxon>
        <taxon>Hypocreales</taxon>
        <taxon>Nectriaceae</taxon>
        <taxon>Fusarium</taxon>
        <taxon>Fusarium decemcellulare species complex</taxon>
    </lineage>
</organism>
<keyword evidence="4" id="KW-0238">DNA-binding</keyword>
<gene>
    <name evidence="4" type="ORF">FALBO_16499</name>
</gene>
<dbReference type="PROSITE" id="PS50048">
    <property type="entry name" value="ZN2_CY6_FUNGAL_2"/>
    <property type="match status" value="1"/>
</dbReference>
<dbReference type="InterPro" id="IPR021858">
    <property type="entry name" value="Fun_TF"/>
</dbReference>
<evidence type="ECO:0000313" key="4">
    <source>
        <dbReference type="EMBL" id="KAF4450341.1"/>
    </source>
</evidence>
<dbReference type="SUPFAM" id="SSF57701">
    <property type="entry name" value="Zn2/Cys6 DNA-binding domain"/>
    <property type="match status" value="1"/>
</dbReference>
<dbReference type="GO" id="GO:0000981">
    <property type="term" value="F:DNA-binding transcription factor activity, RNA polymerase II-specific"/>
    <property type="evidence" value="ECO:0007669"/>
    <property type="project" value="InterPro"/>
</dbReference>
<dbReference type="OrthoDB" id="3251668at2759"/>
<dbReference type="SMART" id="SM00066">
    <property type="entry name" value="GAL4"/>
    <property type="match status" value="1"/>
</dbReference>
<dbReference type="GO" id="GO:0005634">
    <property type="term" value="C:nucleus"/>
    <property type="evidence" value="ECO:0007669"/>
    <property type="project" value="UniProtKB-SubCell"/>
</dbReference>
<reference evidence="4 5" key="1">
    <citation type="submission" date="2020-01" db="EMBL/GenBank/DDBJ databases">
        <title>Identification and distribution of gene clusters putatively required for synthesis of sphingolipid metabolism inhibitors in phylogenetically diverse species of the filamentous fungus Fusarium.</title>
        <authorList>
            <person name="Kim H.-S."/>
            <person name="Busman M."/>
            <person name="Brown D.W."/>
            <person name="Divon H."/>
            <person name="Uhlig S."/>
            <person name="Proctor R.H."/>
        </authorList>
    </citation>
    <scope>NUCLEOTIDE SEQUENCE [LARGE SCALE GENOMIC DNA]</scope>
    <source>
        <strain evidence="4 5">NRRL 20459</strain>
    </source>
</reference>
<sequence length="570" mass="62997">MSSSSMTTCWTCRLRKKKCDKKKPVCGVCHTLGITCDQSTARPSWLGDDHERQKLARQVKIEIKQKAELRRERDYVNVLTLQNATVVEDAAPSTATHALVHTQETLSENARSSQGTIFPGEPGCDSEGSPDGMELELQITYLDQVFPFFFPFYHPSIVDGGRTWVLASLRGSTPLSHTAMSLSTYFIALVLGHKDDDQQGDCARTMWDKLASHLDAAIKAMQQAMGDLNVDESGSSISQWTCLMEGVVQLLVFGTGMAKTTDGHIHIAAAASLFRQIIDVYGTKDATPDLQLVLGIMNKPSLGFVASDYRTWNNEQCAFRFFVAVLLFVDIIASTVLGNTPQLYSYHPFLIHDGTGLQASEGLLRMEDFVGCPGWVLLLIADSTAVGAQRQRRELGHFEIVGKCTSISKRLETGMAELRADSNGVGAPNDLLLPHFNLAPGPAERNRHSLIWAHAVQLYHFITASGWCEQHQSVRANVSIILSLLRQVSSVAVLRNLSWPFCVAGCLATQDEENAFREIADIMGELRSFGTTSEALKIMEQIWKMRGQIDLATWNFARCFSIFGSFPLLV</sequence>
<evidence type="ECO:0000256" key="2">
    <source>
        <dbReference type="ARBA" id="ARBA00023242"/>
    </source>
</evidence>
<accession>A0A8H4KID5</accession>
<evidence type="ECO:0000259" key="3">
    <source>
        <dbReference type="PROSITE" id="PS50048"/>
    </source>
</evidence>
<dbReference type="GO" id="GO:0003677">
    <property type="term" value="F:DNA binding"/>
    <property type="evidence" value="ECO:0007669"/>
    <property type="project" value="UniProtKB-KW"/>
</dbReference>